<dbReference type="AlphaFoldDB" id="F2UQ70"/>
<dbReference type="SMART" id="SM00173">
    <property type="entry name" value="RAS"/>
    <property type="match status" value="1"/>
</dbReference>
<protein>
    <submittedName>
        <fullName evidence="8">Uncharacterized protein</fullName>
    </submittedName>
</protein>
<dbReference type="EMBL" id="GL832988">
    <property type="protein sequence ID" value="EGD79738.1"/>
    <property type="molecule type" value="Genomic_DNA"/>
</dbReference>
<dbReference type="InParanoid" id="F2UQ70"/>
<evidence type="ECO:0000256" key="6">
    <source>
        <dbReference type="ARBA" id="ARBA00023134"/>
    </source>
</evidence>
<organism evidence="9">
    <name type="scientific">Salpingoeca rosetta (strain ATCC 50818 / BSB-021)</name>
    <dbReference type="NCBI Taxonomy" id="946362"/>
    <lineage>
        <taxon>Eukaryota</taxon>
        <taxon>Choanoflagellata</taxon>
        <taxon>Craspedida</taxon>
        <taxon>Salpingoecidae</taxon>
        <taxon>Salpingoeca</taxon>
    </lineage>
</organism>
<reference evidence="8" key="1">
    <citation type="submission" date="2009-08" db="EMBL/GenBank/DDBJ databases">
        <title>Annotation of Salpingoeca rosetta.</title>
        <authorList>
            <consortium name="The Broad Institute Genome Sequencing Platform"/>
            <person name="Russ C."/>
            <person name="Cuomo C."/>
            <person name="Burger G."/>
            <person name="Gray M.W."/>
            <person name="Holland P.W.H."/>
            <person name="King N."/>
            <person name="Lang F.B.F."/>
            <person name="Roger A.J."/>
            <person name="Ruiz-Trillo I."/>
            <person name="Young S.K."/>
            <person name="Zeng Q."/>
            <person name="Gargeya S."/>
            <person name="Alvarado L."/>
            <person name="Berlin A."/>
            <person name="Chapman S.B."/>
            <person name="Chen Z."/>
            <person name="Freedman E."/>
            <person name="Gellesch M."/>
            <person name="Goldberg J."/>
            <person name="Griggs A."/>
            <person name="Gujja S."/>
            <person name="Heilman E."/>
            <person name="Heiman D."/>
            <person name="Howarth C."/>
            <person name="Mehta T."/>
            <person name="Neiman D."/>
            <person name="Pearson M."/>
            <person name="Roberts A."/>
            <person name="Saif S."/>
            <person name="Shea T."/>
            <person name="Shenoy N."/>
            <person name="Sisk P."/>
            <person name="Stolte C."/>
            <person name="Sykes S."/>
            <person name="White J."/>
            <person name="Yandava C."/>
            <person name="Haas B."/>
            <person name="Nusbaum C."/>
            <person name="Birren B."/>
        </authorList>
    </citation>
    <scope>NUCLEOTIDE SEQUENCE [LARGE SCALE GENOMIC DNA]</scope>
    <source>
        <strain evidence="8">ATCC 50818</strain>
    </source>
</reference>
<evidence type="ECO:0000313" key="8">
    <source>
        <dbReference type="EMBL" id="EGD79738.1"/>
    </source>
</evidence>
<evidence type="ECO:0000256" key="3">
    <source>
        <dbReference type="ARBA" id="ARBA00022741"/>
    </source>
</evidence>
<dbReference type="InterPro" id="IPR050227">
    <property type="entry name" value="Rab"/>
</dbReference>
<dbReference type="GO" id="GO:0003924">
    <property type="term" value="F:GTPase activity"/>
    <property type="evidence" value="ECO:0007669"/>
    <property type="project" value="InterPro"/>
</dbReference>
<dbReference type="GO" id="GO:0005525">
    <property type="term" value="F:GTP binding"/>
    <property type="evidence" value="ECO:0007669"/>
    <property type="project" value="UniProtKB-KW"/>
</dbReference>
<dbReference type="RefSeq" id="XP_004988687.1">
    <property type="nucleotide sequence ID" value="XM_004988630.1"/>
</dbReference>
<accession>F2UQ70</accession>
<dbReference type="OrthoDB" id="265044at2759"/>
<dbReference type="GO" id="GO:0031514">
    <property type="term" value="C:motile cilium"/>
    <property type="evidence" value="ECO:0007669"/>
    <property type="project" value="UniProtKB-SubCell"/>
</dbReference>
<dbReference type="FunCoup" id="F2UQ70">
    <property type="interactions" value="277"/>
</dbReference>
<keyword evidence="5" id="KW-0969">Cilium</keyword>
<evidence type="ECO:0000313" key="9">
    <source>
        <dbReference type="Proteomes" id="UP000007799"/>
    </source>
</evidence>
<keyword evidence="3" id="KW-0547">Nucleotide-binding</keyword>
<dbReference type="NCBIfam" id="TIGR00231">
    <property type="entry name" value="small_GTP"/>
    <property type="match status" value="1"/>
</dbReference>
<keyword evidence="6" id="KW-0342">GTP-binding</keyword>
<dbReference type="OMA" id="KMWGQPS"/>
<dbReference type="InterPro" id="IPR001806">
    <property type="entry name" value="Small_GTPase"/>
</dbReference>
<evidence type="ECO:0000256" key="7">
    <source>
        <dbReference type="ARBA" id="ARBA00023273"/>
    </source>
</evidence>
<comment type="similarity">
    <text evidence="2">Belongs to the small GTPase superfamily. Rab family.</text>
</comment>
<evidence type="ECO:0000256" key="2">
    <source>
        <dbReference type="ARBA" id="ARBA00006270"/>
    </source>
</evidence>
<dbReference type="PANTHER" id="PTHR47977">
    <property type="entry name" value="RAS-RELATED PROTEIN RAB"/>
    <property type="match status" value="1"/>
</dbReference>
<dbReference type="Gene3D" id="3.40.50.300">
    <property type="entry name" value="P-loop containing nucleotide triphosphate hydrolases"/>
    <property type="match status" value="1"/>
</dbReference>
<dbReference type="STRING" id="946362.F2UQ70"/>
<sequence length="186" mass="20597">MVVLRAKCAIIGDQTVGKSAVTQAFHSDGSHFPKAYTMTTHPELCVKSVNIPDTQDSVELMLIDLPGEEALQENITSYLEDCNMVVVVFDVTRSQTFENSITWLNKARTAAGASFMGGVLLGNKADLDARREVIREQGEEVARTNDLDYFECSAKNGSEIDTPFHFIASMFHAYYKDKVGQFITMA</sequence>
<dbReference type="GO" id="GO:0030990">
    <property type="term" value="C:intraciliary transport particle"/>
    <property type="evidence" value="ECO:0007669"/>
    <property type="project" value="UniProtKB-ARBA"/>
</dbReference>
<dbReference type="InterPro" id="IPR027417">
    <property type="entry name" value="P-loop_NTPase"/>
</dbReference>
<evidence type="ECO:0000256" key="4">
    <source>
        <dbReference type="ARBA" id="ARBA00022846"/>
    </source>
</evidence>
<dbReference type="SUPFAM" id="SSF52540">
    <property type="entry name" value="P-loop containing nucleoside triphosphate hydrolases"/>
    <property type="match status" value="1"/>
</dbReference>
<dbReference type="KEGG" id="sre:PTSG_10721"/>
<evidence type="ECO:0000256" key="5">
    <source>
        <dbReference type="ARBA" id="ARBA00023069"/>
    </source>
</evidence>
<keyword evidence="4" id="KW-0282">Flagellum</keyword>
<dbReference type="InterPro" id="IPR005225">
    <property type="entry name" value="Small_GTP-bd"/>
</dbReference>
<keyword evidence="9" id="KW-1185">Reference proteome</keyword>
<name>F2UQ70_SALR5</name>
<comment type="subcellular location">
    <subcellularLocation>
        <location evidence="1">Cell projection</location>
        <location evidence="1">Cilium</location>
        <location evidence="1">Flagellum</location>
    </subcellularLocation>
</comment>
<dbReference type="PROSITE" id="PS51419">
    <property type="entry name" value="RAB"/>
    <property type="match status" value="1"/>
</dbReference>
<dbReference type="Proteomes" id="UP000007799">
    <property type="component" value="Unassembled WGS sequence"/>
</dbReference>
<dbReference type="GeneID" id="16069222"/>
<dbReference type="eggNOG" id="KOG0079">
    <property type="taxonomic scope" value="Eukaryota"/>
</dbReference>
<keyword evidence="7" id="KW-0966">Cell projection</keyword>
<gene>
    <name evidence="8" type="ORF">PTSG_10721</name>
</gene>
<dbReference type="Pfam" id="PF00071">
    <property type="entry name" value="Ras"/>
    <property type="match status" value="1"/>
</dbReference>
<dbReference type="SMART" id="SM00174">
    <property type="entry name" value="RHO"/>
    <property type="match status" value="1"/>
</dbReference>
<dbReference type="FunFam" id="3.40.50.300:FF:001684">
    <property type="entry name" value="Intraflagellar transport 27 homolog (Chlamydomonas)"/>
    <property type="match status" value="1"/>
</dbReference>
<evidence type="ECO:0000256" key="1">
    <source>
        <dbReference type="ARBA" id="ARBA00004230"/>
    </source>
</evidence>
<dbReference type="PRINTS" id="PR00449">
    <property type="entry name" value="RASTRNSFRMNG"/>
</dbReference>
<dbReference type="SMART" id="SM00175">
    <property type="entry name" value="RAB"/>
    <property type="match status" value="1"/>
</dbReference>
<proteinExistence type="inferred from homology"/>